<dbReference type="AlphaFoldDB" id="A6YFV1"/>
<sequence>MRRCSAACRRRISACSKALRWSGERIGSPSTVQAFKRLSTQPRSRWVCFVIGTPSWGQSVPSGFLLKALRTSETVHPSTSQGRRTLARSFLDNGRRAKHWARISSAAAQRCPRRFVVL</sequence>
<proteinExistence type="predicted"/>
<dbReference type="EMBL" id="EF495212">
    <property type="protein sequence ID" value="ABR67112.1"/>
    <property type="molecule type" value="Genomic_DNA"/>
</dbReference>
<geneLocation type="plasmid" evidence="1">
    <name>pChr15</name>
</geneLocation>
<evidence type="ECO:0000313" key="1">
    <source>
        <dbReference type="EMBL" id="ABR67112.1"/>
    </source>
</evidence>
<accession>A6YFV1</accession>
<keyword evidence="1" id="KW-0614">Plasmid</keyword>
<reference evidence="1" key="1">
    <citation type="journal article" date="2008" name="Plasmid">
        <title>Comparative analysis of eight Arthrobacter plasmids.</title>
        <authorList>
            <person name="Jerke K."/>
            <person name="Nakatsu C.H."/>
            <person name="Beasley F."/>
            <person name="Konopka A."/>
        </authorList>
    </citation>
    <scope>NUCLEOTIDE SEQUENCE</scope>
    <source>
        <strain evidence="1">Chr15</strain>
        <plasmid evidence="1">pChr15</plasmid>
    </source>
</reference>
<organism evidence="1">
    <name type="scientific">Arthrobacter sp. Chr15</name>
    <dbReference type="NCBI Taxonomy" id="447032"/>
    <lineage>
        <taxon>Bacteria</taxon>
        <taxon>Bacillati</taxon>
        <taxon>Actinomycetota</taxon>
        <taxon>Actinomycetes</taxon>
        <taxon>Micrococcales</taxon>
        <taxon>Micrococcaceae</taxon>
        <taxon>Arthrobacter</taxon>
    </lineage>
</organism>
<protein>
    <submittedName>
        <fullName evidence="1">Uncharacterized protein</fullName>
    </submittedName>
</protein>
<name>A6YFV1_9MICC</name>